<comment type="subcellular location">
    <subcellularLocation>
        <location evidence="1">Nucleus</location>
    </subcellularLocation>
</comment>
<dbReference type="PANTHER" id="PTHR11988">
    <property type="entry name" value="THYROTROPH EMBRYONIC FACTOR RELATED"/>
    <property type="match status" value="1"/>
</dbReference>
<evidence type="ECO:0000256" key="3">
    <source>
        <dbReference type="ARBA" id="ARBA00023125"/>
    </source>
</evidence>
<evidence type="ECO:0000256" key="2">
    <source>
        <dbReference type="ARBA" id="ARBA00023015"/>
    </source>
</evidence>
<keyword evidence="2" id="KW-0805">Transcription regulation</keyword>
<gene>
    <name evidence="9" type="ORF">NQ317_011864</name>
</gene>
<name>A0ABQ9IZG9_9CUCU</name>
<dbReference type="InterPro" id="IPR004827">
    <property type="entry name" value="bZIP"/>
</dbReference>
<comment type="caution">
    <text evidence="9">The sequence shown here is derived from an EMBL/GenBank/DDBJ whole genome shotgun (WGS) entry which is preliminary data.</text>
</comment>
<feature type="compositionally biased region" description="Low complexity" evidence="7">
    <location>
        <begin position="56"/>
        <end position="74"/>
    </location>
</feature>
<dbReference type="PROSITE" id="PS50217">
    <property type="entry name" value="BZIP"/>
    <property type="match status" value="1"/>
</dbReference>
<dbReference type="Proteomes" id="UP001162164">
    <property type="component" value="Unassembled WGS sequence"/>
</dbReference>
<feature type="region of interest" description="Disordered" evidence="7">
    <location>
        <begin position="35"/>
        <end position="78"/>
    </location>
</feature>
<evidence type="ECO:0000256" key="5">
    <source>
        <dbReference type="ARBA" id="ARBA00023242"/>
    </source>
</evidence>
<reference evidence="9" key="1">
    <citation type="journal article" date="2023" name="Insect Mol. Biol.">
        <title>Genome sequencing provides insights into the evolution of gene families encoding plant cell wall-degrading enzymes in longhorned beetles.</title>
        <authorList>
            <person name="Shin N.R."/>
            <person name="Okamura Y."/>
            <person name="Kirsch R."/>
            <person name="Pauchet Y."/>
        </authorList>
    </citation>
    <scope>NUCLEOTIDE SEQUENCE</scope>
    <source>
        <strain evidence="9">MMC_N1</strain>
    </source>
</reference>
<keyword evidence="5" id="KW-0539">Nucleus</keyword>
<keyword evidence="4" id="KW-0804">Transcription</keyword>
<dbReference type="Pfam" id="PF07716">
    <property type="entry name" value="bZIP_2"/>
    <property type="match status" value="1"/>
</dbReference>
<dbReference type="SUPFAM" id="SSF57959">
    <property type="entry name" value="Leucine zipper domain"/>
    <property type="match status" value="1"/>
</dbReference>
<evidence type="ECO:0000256" key="6">
    <source>
        <dbReference type="SAM" id="Coils"/>
    </source>
</evidence>
<evidence type="ECO:0000256" key="1">
    <source>
        <dbReference type="ARBA" id="ARBA00004123"/>
    </source>
</evidence>
<dbReference type="Gene3D" id="1.20.5.170">
    <property type="match status" value="1"/>
</dbReference>
<dbReference type="PANTHER" id="PTHR11988:SF27">
    <property type="entry name" value="GH27708P"/>
    <property type="match status" value="1"/>
</dbReference>
<dbReference type="CDD" id="cd14695">
    <property type="entry name" value="bZIP_HLF"/>
    <property type="match status" value="1"/>
</dbReference>
<evidence type="ECO:0000313" key="9">
    <source>
        <dbReference type="EMBL" id="KAJ8969873.1"/>
    </source>
</evidence>
<evidence type="ECO:0000256" key="7">
    <source>
        <dbReference type="SAM" id="MobiDB-lite"/>
    </source>
</evidence>
<feature type="domain" description="BZIP" evidence="8">
    <location>
        <begin position="150"/>
        <end position="212"/>
    </location>
</feature>
<feature type="coiled-coil region" evidence="6">
    <location>
        <begin position="182"/>
        <end position="209"/>
    </location>
</feature>
<dbReference type="EMBL" id="JAPWTJ010001702">
    <property type="protein sequence ID" value="KAJ8969873.1"/>
    <property type="molecule type" value="Genomic_DNA"/>
</dbReference>
<sequence>MTYIPRMTMYHSPPASVDPPVLDLSTRRKTISANYPYDYSGPQISPSPIVEPLQLSSPNSRSSTSESPEVSSSEYAKCTPKLKATRPFKAYPKDPLSVALVGTTVEALGKDSVHAYTEFRDKVLSAVQATHCPSNKNMRRNQCQNTQIDDPTYWEKRKKNNEAAKRSRDARRAKEDEITIRCAFLEQENMQLKFRVATLEEENKKLQQIIYR</sequence>
<protein>
    <recommendedName>
        <fullName evidence="8">BZIP domain-containing protein</fullName>
    </recommendedName>
</protein>
<dbReference type="InterPro" id="IPR046347">
    <property type="entry name" value="bZIP_sf"/>
</dbReference>
<evidence type="ECO:0000256" key="4">
    <source>
        <dbReference type="ARBA" id="ARBA00023163"/>
    </source>
</evidence>
<accession>A0ABQ9IZG9</accession>
<organism evidence="9 10">
    <name type="scientific">Molorchus minor</name>
    <dbReference type="NCBI Taxonomy" id="1323400"/>
    <lineage>
        <taxon>Eukaryota</taxon>
        <taxon>Metazoa</taxon>
        <taxon>Ecdysozoa</taxon>
        <taxon>Arthropoda</taxon>
        <taxon>Hexapoda</taxon>
        <taxon>Insecta</taxon>
        <taxon>Pterygota</taxon>
        <taxon>Neoptera</taxon>
        <taxon>Endopterygota</taxon>
        <taxon>Coleoptera</taxon>
        <taxon>Polyphaga</taxon>
        <taxon>Cucujiformia</taxon>
        <taxon>Chrysomeloidea</taxon>
        <taxon>Cerambycidae</taxon>
        <taxon>Lamiinae</taxon>
        <taxon>Monochamini</taxon>
        <taxon>Molorchus</taxon>
    </lineage>
</organism>
<keyword evidence="3" id="KW-0238">DNA-binding</keyword>
<keyword evidence="6" id="KW-0175">Coiled coil</keyword>
<evidence type="ECO:0000259" key="8">
    <source>
        <dbReference type="PROSITE" id="PS50217"/>
    </source>
</evidence>
<keyword evidence="10" id="KW-1185">Reference proteome</keyword>
<evidence type="ECO:0000313" key="10">
    <source>
        <dbReference type="Proteomes" id="UP001162164"/>
    </source>
</evidence>
<dbReference type="InterPro" id="IPR040223">
    <property type="entry name" value="PAR_bZIP"/>
</dbReference>
<dbReference type="SMART" id="SM00338">
    <property type="entry name" value="BRLZ"/>
    <property type="match status" value="1"/>
</dbReference>
<proteinExistence type="predicted"/>